<dbReference type="GO" id="GO:0006400">
    <property type="term" value="P:tRNA modification"/>
    <property type="evidence" value="ECO:0007669"/>
    <property type="project" value="TreeGrafter"/>
</dbReference>
<keyword evidence="7 10" id="KW-0067">ATP-binding</keyword>
<evidence type="ECO:0000256" key="11">
    <source>
        <dbReference type="RuleBase" id="RU003783"/>
    </source>
</evidence>
<dbReference type="Gene3D" id="1.10.20.140">
    <property type="match status" value="1"/>
</dbReference>
<gene>
    <name evidence="10" type="primary">miaA</name>
    <name evidence="14" type="ORF">BST85_03280</name>
</gene>
<keyword evidence="4 10" id="KW-0808">Transferase</keyword>
<protein>
    <recommendedName>
        <fullName evidence="10">tRNA dimethylallyltransferase</fullName>
        <ecNumber evidence="10">2.5.1.75</ecNumber>
    </recommendedName>
    <alternativeName>
        <fullName evidence="10">Dimethylallyl diphosphate:tRNA dimethylallyltransferase</fullName>
        <shortName evidence="10">DMAPP:tRNA dimethylallyltransferase</shortName>
        <shortName evidence="10">DMATase</shortName>
    </alternativeName>
    <alternativeName>
        <fullName evidence="10">Isopentenyl-diphosphate:tRNA isopentenyltransferase</fullName>
        <shortName evidence="10">IPP transferase</shortName>
        <shortName evidence="10">IPPT</shortName>
        <shortName evidence="10">IPTase</shortName>
    </alternativeName>
</protein>
<comment type="cofactor">
    <cofactor evidence="1 10">
        <name>Mg(2+)</name>
        <dbReference type="ChEBI" id="CHEBI:18420"/>
    </cofactor>
</comment>
<dbReference type="NCBIfam" id="TIGR00174">
    <property type="entry name" value="miaA"/>
    <property type="match status" value="1"/>
</dbReference>
<keyword evidence="5 10" id="KW-0819">tRNA processing</keyword>
<dbReference type="AlphaFoldDB" id="A0A2S7KN65"/>
<evidence type="ECO:0000256" key="9">
    <source>
        <dbReference type="ARBA" id="ARBA00049563"/>
    </source>
</evidence>
<dbReference type="Proteomes" id="UP000239800">
    <property type="component" value="Unassembled WGS sequence"/>
</dbReference>
<proteinExistence type="inferred from homology"/>
<comment type="caution">
    <text evidence="10">Lacks conserved residue(s) required for the propagation of feature annotation.</text>
</comment>
<feature type="binding site" evidence="10">
    <location>
        <begin position="15"/>
        <end position="20"/>
    </location>
    <ligand>
        <name>substrate</name>
    </ligand>
</feature>
<reference evidence="14 15" key="1">
    <citation type="submission" date="2016-11" db="EMBL/GenBank/DDBJ databases">
        <title>Trade-off between light-utilization and light-protection in marine flavobacteria.</title>
        <authorList>
            <person name="Kumagai Y."/>
        </authorList>
    </citation>
    <scope>NUCLEOTIDE SEQUENCE [LARGE SCALE GENOMIC DNA]</scope>
    <source>
        <strain evidence="14 15">NBRC 107741</strain>
    </source>
</reference>
<dbReference type="GO" id="GO:0052381">
    <property type="term" value="F:tRNA dimethylallyltransferase activity"/>
    <property type="evidence" value="ECO:0007669"/>
    <property type="project" value="UniProtKB-UniRule"/>
</dbReference>
<evidence type="ECO:0000256" key="6">
    <source>
        <dbReference type="ARBA" id="ARBA00022741"/>
    </source>
</evidence>
<dbReference type="EC" id="2.5.1.75" evidence="10"/>
<keyword evidence="15" id="KW-1185">Reference proteome</keyword>
<feature type="binding site" evidence="10">
    <location>
        <begin position="13"/>
        <end position="20"/>
    </location>
    <ligand>
        <name>ATP</name>
        <dbReference type="ChEBI" id="CHEBI:30616"/>
    </ligand>
</feature>
<feature type="site" description="Interaction with substrate tRNA" evidence="10">
    <location>
        <position position="126"/>
    </location>
</feature>
<comment type="catalytic activity">
    <reaction evidence="9 10 11">
        <text>adenosine(37) in tRNA + dimethylallyl diphosphate = N(6)-dimethylallyladenosine(37) in tRNA + diphosphate</text>
        <dbReference type="Rhea" id="RHEA:26482"/>
        <dbReference type="Rhea" id="RHEA-COMP:10162"/>
        <dbReference type="Rhea" id="RHEA-COMP:10375"/>
        <dbReference type="ChEBI" id="CHEBI:33019"/>
        <dbReference type="ChEBI" id="CHEBI:57623"/>
        <dbReference type="ChEBI" id="CHEBI:74411"/>
        <dbReference type="ChEBI" id="CHEBI:74415"/>
        <dbReference type="EC" id="2.5.1.75"/>
    </reaction>
</comment>
<dbReference type="PANTHER" id="PTHR11088">
    <property type="entry name" value="TRNA DIMETHYLALLYLTRANSFERASE"/>
    <property type="match status" value="1"/>
</dbReference>
<dbReference type="Gene3D" id="3.40.50.300">
    <property type="entry name" value="P-loop containing nucleotide triphosphate hydrolases"/>
    <property type="match status" value="1"/>
</dbReference>
<comment type="caution">
    <text evidence="14">The sequence shown here is derived from an EMBL/GenBank/DDBJ whole genome shotgun (WGS) entry which is preliminary data.</text>
</comment>
<dbReference type="OrthoDB" id="9776390at2"/>
<comment type="similarity">
    <text evidence="3 10 13">Belongs to the IPP transferase family.</text>
</comment>
<evidence type="ECO:0000256" key="4">
    <source>
        <dbReference type="ARBA" id="ARBA00022679"/>
    </source>
</evidence>
<dbReference type="InterPro" id="IPR018022">
    <property type="entry name" value="IPT"/>
</dbReference>
<evidence type="ECO:0000256" key="5">
    <source>
        <dbReference type="ARBA" id="ARBA00022694"/>
    </source>
</evidence>
<dbReference type="GO" id="GO:0005524">
    <property type="term" value="F:ATP binding"/>
    <property type="evidence" value="ECO:0007669"/>
    <property type="project" value="UniProtKB-UniRule"/>
</dbReference>
<feature type="region of interest" description="Interaction with substrate tRNA" evidence="10">
    <location>
        <begin position="38"/>
        <end position="41"/>
    </location>
</feature>
<dbReference type="InterPro" id="IPR027417">
    <property type="entry name" value="P-loop_NTPase"/>
</dbReference>
<evidence type="ECO:0000256" key="8">
    <source>
        <dbReference type="ARBA" id="ARBA00022842"/>
    </source>
</evidence>
<dbReference type="EMBL" id="MQUB01000001">
    <property type="protein sequence ID" value="PQB04030.1"/>
    <property type="molecule type" value="Genomic_DNA"/>
</dbReference>
<comment type="function">
    <text evidence="2 10 12">Catalyzes the transfer of a dimethylallyl group onto the adenine at position 37 in tRNAs that read codons beginning with uridine, leading to the formation of N6-(dimethylallyl)adenosine (i(6)A).</text>
</comment>
<evidence type="ECO:0000256" key="10">
    <source>
        <dbReference type="HAMAP-Rule" id="MF_00185"/>
    </source>
</evidence>
<dbReference type="InterPro" id="IPR039657">
    <property type="entry name" value="Dimethylallyltransferase"/>
</dbReference>
<keyword evidence="8 10" id="KW-0460">Magnesium</keyword>
<evidence type="ECO:0000256" key="3">
    <source>
        <dbReference type="ARBA" id="ARBA00005842"/>
    </source>
</evidence>
<organism evidence="14 15">
    <name type="scientific">Aureitalea marina</name>
    <dbReference type="NCBI Taxonomy" id="930804"/>
    <lineage>
        <taxon>Bacteria</taxon>
        <taxon>Pseudomonadati</taxon>
        <taxon>Bacteroidota</taxon>
        <taxon>Flavobacteriia</taxon>
        <taxon>Flavobacteriales</taxon>
        <taxon>Flavobacteriaceae</taxon>
        <taxon>Aureitalea</taxon>
    </lineage>
</organism>
<dbReference type="HAMAP" id="MF_00185">
    <property type="entry name" value="IPP_trans"/>
    <property type="match status" value="1"/>
</dbReference>
<sequence length="305" mass="35120">MQQSSPLLIAVVGPTAIGKTVRAIQLAEHYNTEILSADSRQFYKEMSIGTAVPTKEELSLVKHHFIQHISIDKPYSVGDFERDAMERLDALFTENKVAVLVGGSGLYVQAVLDGLDEFPDVAPGIREEINALYREKGIEELQRQLKQLDPEYYKQVDLQNPHRLIRALEICISSGQSYSSFRNNKKAQRPFEIIMIGLEADREIVYDRINRRVDLMMEEGLLSEVKSLHPKKDLNALQTVGYQELFSYLDGQSDLDMAISEIKKNSRRFAKRQFTWFRRDPRVSWFDYQVDIQVIIDHIQKKTAP</sequence>
<dbReference type="SUPFAM" id="SSF52540">
    <property type="entry name" value="P-loop containing nucleoside triphosphate hydrolases"/>
    <property type="match status" value="2"/>
</dbReference>
<keyword evidence="6 10" id="KW-0547">Nucleotide-binding</keyword>
<evidence type="ECO:0000313" key="14">
    <source>
        <dbReference type="EMBL" id="PQB04030.1"/>
    </source>
</evidence>
<evidence type="ECO:0000256" key="2">
    <source>
        <dbReference type="ARBA" id="ARBA00003213"/>
    </source>
</evidence>
<feature type="site" description="Interaction with substrate tRNA" evidence="10">
    <location>
        <position position="104"/>
    </location>
</feature>
<comment type="subunit">
    <text evidence="10">Monomer.</text>
</comment>
<evidence type="ECO:0000256" key="7">
    <source>
        <dbReference type="ARBA" id="ARBA00022840"/>
    </source>
</evidence>
<dbReference type="PANTHER" id="PTHR11088:SF60">
    <property type="entry name" value="TRNA DIMETHYLALLYLTRANSFERASE"/>
    <property type="match status" value="1"/>
</dbReference>
<name>A0A2S7KN65_9FLAO</name>
<evidence type="ECO:0000256" key="13">
    <source>
        <dbReference type="RuleBase" id="RU003785"/>
    </source>
</evidence>
<accession>A0A2S7KN65</accession>
<dbReference type="Pfam" id="PF01715">
    <property type="entry name" value="IPPT"/>
    <property type="match status" value="1"/>
</dbReference>
<evidence type="ECO:0000256" key="1">
    <source>
        <dbReference type="ARBA" id="ARBA00001946"/>
    </source>
</evidence>
<evidence type="ECO:0000313" key="15">
    <source>
        <dbReference type="Proteomes" id="UP000239800"/>
    </source>
</evidence>
<evidence type="ECO:0000256" key="12">
    <source>
        <dbReference type="RuleBase" id="RU003784"/>
    </source>
</evidence>